<dbReference type="SUPFAM" id="SSF53335">
    <property type="entry name" value="S-adenosyl-L-methionine-dependent methyltransferases"/>
    <property type="match status" value="1"/>
</dbReference>
<dbReference type="InterPro" id="IPR029063">
    <property type="entry name" value="SAM-dependent_MTases_sf"/>
</dbReference>
<dbReference type="AlphaFoldDB" id="A0A0H3A5T2"/>
<proteinExistence type="predicted"/>
<evidence type="ECO:0000313" key="1">
    <source>
        <dbReference type="EMBL" id="ABM27397.1"/>
    </source>
</evidence>
<dbReference type="CDD" id="cd02440">
    <property type="entry name" value="AdoMet_MTases"/>
    <property type="match status" value="1"/>
</dbReference>
<reference evidence="2" key="1">
    <citation type="journal article" date="2009" name="Environ. Microbiol.">
        <title>Contribution of mobile genetic elements to Desulfovibrio vulgaris genome plasticity.</title>
        <authorList>
            <person name="Walker C.B."/>
            <person name="Stolyar S."/>
            <person name="Chivian D."/>
            <person name="Pinel N."/>
            <person name="Gabster J.A."/>
            <person name="Dehal P.S."/>
            <person name="He Z."/>
            <person name="Yang Z.K."/>
            <person name="Yen H.C."/>
            <person name="Zhou J."/>
            <person name="Wall J.D."/>
            <person name="Hazen T.C."/>
            <person name="Arkin A.P."/>
            <person name="Stahl D.A."/>
        </authorList>
    </citation>
    <scope>NUCLEOTIDE SEQUENCE [LARGE SCALE GENOMIC DNA]</scope>
    <source>
        <strain evidence="2">DP4</strain>
    </source>
</reference>
<dbReference type="EMBL" id="CP000527">
    <property type="protein sequence ID" value="ABM27397.1"/>
    <property type="molecule type" value="Genomic_DNA"/>
</dbReference>
<protein>
    <submittedName>
        <fullName evidence="1">Uncharacterized protein</fullName>
    </submittedName>
</protein>
<gene>
    <name evidence="1" type="ordered locus">Dvul_0374</name>
</gene>
<dbReference type="Gene3D" id="3.40.50.150">
    <property type="entry name" value="Vaccinia Virus protein VP39"/>
    <property type="match status" value="1"/>
</dbReference>
<organism evidence="1 2">
    <name type="scientific">Nitratidesulfovibrio vulgaris (strain DP4)</name>
    <name type="common">Desulfovibrio vulgaris</name>
    <dbReference type="NCBI Taxonomy" id="391774"/>
    <lineage>
        <taxon>Bacteria</taxon>
        <taxon>Pseudomonadati</taxon>
        <taxon>Thermodesulfobacteriota</taxon>
        <taxon>Desulfovibrionia</taxon>
        <taxon>Desulfovibrionales</taxon>
        <taxon>Desulfovibrionaceae</taxon>
        <taxon>Nitratidesulfovibrio</taxon>
    </lineage>
</organism>
<sequence>MCGERPYSAEDGVIRLSRDEVQWSGIRFLDPLCRACSHDGVWYKAILPGAEEAVRALMATGLYDRLAGEGLLAPVQEAEVRIEGFDLVLRQHSEAYDVPARCWPTLQLRDACLAYLRLNEVLAEYGLGCIDGHTGNFVVQGADRPVWCDIGSFVPVGARDVAGLEEFVTSMLYPLLLRVQGPEWETVMRQGVSVGFPRTVLERMTGVSLTLGGTRRDMLRQLADYVQGLRFAWPDGVWGEYHTDDDLAAQPPQAHEDPLRAFAQSSRLEMVNRLVRLVGPRTVVDLGANAGFFSNLAASAGAEVLAVEPDDQAASRYHAVLARRGGGVRVKVRVEGVGDAPGKRGELVMALALTHHLYFTHRCRLPIAARALAEHSEGALLTEFMPNGMGGTVPNPDPLPADYRLETFTDELARYFSRVEVIDYPMPAGHAKRVMVLCTGRLPRAITDTLTPDLGA</sequence>
<dbReference type="HOGENOM" id="CLU_047692_0_0_7"/>
<dbReference type="KEGG" id="dvl:Dvul_0374"/>
<accession>A0A0H3A5T2</accession>
<name>A0A0H3A5T2_NITV4</name>
<evidence type="ECO:0000313" key="2">
    <source>
        <dbReference type="Proteomes" id="UP000009173"/>
    </source>
</evidence>
<dbReference type="Proteomes" id="UP000009173">
    <property type="component" value="Chromosome"/>
</dbReference>